<accession>A0A1D2MGU9</accession>
<evidence type="ECO:0000313" key="5">
    <source>
        <dbReference type="EMBL" id="ODM92195.1"/>
    </source>
</evidence>
<name>A0A1D2MGU9_ORCCI</name>
<dbReference type="EMBL" id="LJIJ01001299">
    <property type="protein sequence ID" value="ODM92195.1"/>
    <property type="molecule type" value="Genomic_DNA"/>
</dbReference>
<dbReference type="AlphaFoldDB" id="A0A1D2MGU9"/>
<dbReference type="GO" id="GO:0003729">
    <property type="term" value="F:mRNA binding"/>
    <property type="evidence" value="ECO:0007669"/>
    <property type="project" value="TreeGrafter"/>
</dbReference>
<dbReference type="GO" id="GO:0005634">
    <property type="term" value="C:nucleus"/>
    <property type="evidence" value="ECO:0007669"/>
    <property type="project" value="TreeGrafter"/>
</dbReference>
<dbReference type="STRING" id="48709.A0A1D2MGU9"/>
<gene>
    <name evidence="5" type="ORF">Ocin01_14486</name>
</gene>
<dbReference type="PANTHER" id="PTHR22792">
    <property type="entry name" value="LUPUS LA PROTEIN-RELATED"/>
    <property type="match status" value="1"/>
</dbReference>
<dbReference type="OrthoDB" id="435402at2759"/>
<keyword evidence="1 2" id="KW-0694">RNA-binding</keyword>
<dbReference type="Proteomes" id="UP000094527">
    <property type="component" value="Unassembled WGS sequence"/>
</dbReference>
<evidence type="ECO:0000313" key="6">
    <source>
        <dbReference type="Proteomes" id="UP000094527"/>
    </source>
</evidence>
<dbReference type="PANTHER" id="PTHR22792:SF140">
    <property type="entry name" value="ACHILLES, ISOFORM A"/>
    <property type="match status" value="1"/>
</dbReference>
<feature type="non-terminal residue" evidence="5">
    <location>
        <position position="1"/>
    </location>
</feature>
<dbReference type="Pfam" id="PF05383">
    <property type="entry name" value="La"/>
    <property type="match status" value="1"/>
</dbReference>
<proteinExistence type="predicted"/>
<sequence length="268" mass="29356">LPFSSSRRANVSVRDIFPHVTTLAIELLHSAEKTQQVVPCEESSSTIMVDEDKARVELQEKIVVTIEDLFSDENLAKDDFLRGHIGRHKEGFVSLKLVVAYKRVKAVSKDLPLIQAALQGRSHKLQMNVLSTKIRRLEPLPPYLEKELEKEKKKKKKESKVEKSNSAALAPPENEDGGDSPTPPGKVEGSGVAPSPPKTSQWLQKRLDAKLKSPSKMTGPLGSAPPGKALKAENSKLSQNKQVLELQRIPSQDSISFFPSAANIGGGD</sequence>
<dbReference type="SUPFAM" id="SSF46785">
    <property type="entry name" value="Winged helix' DNA-binding domain"/>
    <property type="match status" value="1"/>
</dbReference>
<evidence type="ECO:0000256" key="3">
    <source>
        <dbReference type="SAM" id="MobiDB-lite"/>
    </source>
</evidence>
<keyword evidence="6" id="KW-1185">Reference proteome</keyword>
<evidence type="ECO:0000256" key="1">
    <source>
        <dbReference type="ARBA" id="ARBA00022884"/>
    </source>
</evidence>
<dbReference type="Gene3D" id="1.10.10.10">
    <property type="entry name" value="Winged helix-like DNA-binding domain superfamily/Winged helix DNA-binding domain"/>
    <property type="match status" value="1"/>
</dbReference>
<organism evidence="5 6">
    <name type="scientific">Orchesella cincta</name>
    <name type="common">Springtail</name>
    <name type="synonym">Podura cincta</name>
    <dbReference type="NCBI Taxonomy" id="48709"/>
    <lineage>
        <taxon>Eukaryota</taxon>
        <taxon>Metazoa</taxon>
        <taxon>Ecdysozoa</taxon>
        <taxon>Arthropoda</taxon>
        <taxon>Hexapoda</taxon>
        <taxon>Collembola</taxon>
        <taxon>Entomobryomorpha</taxon>
        <taxon>Entomobryoidea</taxon>
        <taxon>Orchesellidae</taxon>
        <taxon>Orchesellinae</taxon>
        <taxon>Orchesella</taxon>
    </lineage>
</organism>
<dbReference type="InterPro" id="IPR045180">
    <property type="entry name" value="La_dom_prot"/>
</dbReference>
<evidence type="ECO:0000256" key="2">
    <source>
        <dbReference type="PROSITE-ProRule" id="PRU00332"/>
    </source>
</evidence>
<reference evidence="5 6" key="1">
    <citation type="journal article" date="2016" name="Genome Biol. Evol.">
        <title>Gene Family Evolution Reflects Adaptation to Soil Environmental Stressors in the Genome of the Collembolan Orchesella cincta.</title>
        <authorList>
            <person name="Faddeeva-Vakhrusheva A."/>
            <person name="Derks M.F."/>
            <person name="Anvar S.Y."/>
            <person name="Agamennone V."/>
            <person name="Suring W."/>
            <person name="Smit S."/>
            <person name="van Straalen N.M."/>
            <person name="Roelofs D."/>
        </authorList>
    </citation>
    <scope>NUCLEOTIDE SEQUENCE [LARGE SCALE GENOMIC DNA]</scope>
    <source>
        <tissue evidence="5">Mixed pool</tissue>
    </source>
</reference>
<evidence type="ECO:0000259" key="4">
    <source>
        <dbReference type="PROSITE" id="PS50961"/>
    </source>
</evidence>
<dbReference type="InterPro" id="IPR006630">
    <property type="entry name" value="La_HTH"/>
</dbReference>
<dbReference type="InterPro" id="IPR036388">
    <property type="entry name" value="WH-like_DNA-bd_sf"/>
</dbReference>
<protein>
    <submittedName>
        <fullName evidence="5">La-related protein 6</fullName>
    </submittedName>
</protein>
<dbReference type="SMART" id="SM00715">
    <property type="entry name" value="LA"/>
    <property type="match status" value="1"/>
</dbReference>
<feature type="domain" description="HTH La-type RNA-binding" evidence="4">
    <location>
        <begin position="52"/>
        <end position="144"/>
    </location>
</feature>
<comment type="caution">
    <text evidence="5">The sequence shown here is derived from an EMBL/GenBank/DDBJ whole genome shotgun (WGS) entry which is preliminary data.</text>
</comment>
<dbReference type="InterPro" id="IPR036390">
    <property type="entry name" value="WH_DNA-bd_sf"/>
</dbReference>
<dbReference type="PROSITE" id="PS50961">
    <property type="entry name" value="HTH_LA"/>
    <property type="match status" value="1"/>
</dbReference>
<feature type="region of interest" description="Disordered" evidence="3">
    <location>
        <begin position="148"/>
        <end position="236"/>
    </location>
</feature>